<gene>
    <name evidence="1" type="ORF">NQ317_013887</name>
</gene>
<dbReference type="EMBL" id="JAPWTJ010000004">
    <property type="protein sequence ID" value="KAJ8986003.1"/>
    <property type="molecule type" value="Genomic_DNA"/>
</dbReference>
<proteinExistence type="predicted"/>
<keyword evidence="2" id="KW-1185">Reference proteome</keyword>
<protein>
    <submittedName>
        <fullName evidence="1">Uncharacterized protein</fullName>
    </submittedName>
</protein>
<organism evidence="1 2">
    <name type="scientific">Molorchus minor</name>
    <dbReference type="NCBI Taxonomy" id="1323400"/>
    <lineage>
        <taxon>Eukaryota</taxon>
        <taxon>Metazoa</taxon>
        <taxon>Ecdysozoa</taxon>
        <taxon>Arthropoda</taxon>
        <taxon>Hexapoda</taxon>
        <taxon>Insecta</taxon>
        <taxon>Pterygota</taxon>
        <taxon>Neoptera</taxon>
        <taxon>Endopterygota</taxon>
        <taxon>Coleoptera</taxon>
        <taxon>Polyphaga</taxon>
        <taxon>Cucujiformia</taxon>
        <taxon>Chrysomeloidea</taxon>
        <taxon>Cerambycidae</taxon>
        <taxon>Lamiinae</taxon>
        <taxon>Monochamini</taxon>
        <taxon>Molorchus</taxon>
    </lineage>
</organism>
<evidence type="ECO:0000313" key="1">
    <source>
        <dbReference type="EMBL" id="KAJ8986003.1"/>
    </source>
</evidence>
<sequence length="153" mass="17382">MTVAEESLLLYPRFIYIKSTVKWCDFRHQMVLFCACLPTNSFAVWALDSPQNGLGPINGAFAPSFARRSAISLPYNMPSCPGTQFRVKLLFPASCFRVCLQSHAILTQKYMTVEPLELPDSEKFAFTKSEEYLLLSPFFLLYLIACVEFVSEL</sequence>
<reference evidence="1" key="1">
    <citation type="journal article" date="2023" name="Insect Mol. Biol.">
        <title>Genome sequencing provides insights into the evolution of gene families encoding plant cell wall-degrading enzymes in longhorned beetles.</title>
        <authorList>
            <person name="Shin N.R."/>
            <person name="Okamura Y."/>
            <person name="Kirsch R."/>
            <person name="Pauchet Y."/>
        </authorList>
    </citation>
    <scope>NUCLEOTIDE SEQUENCE</scope>
    <source>
        <strain evidence="1">MMC_N1</strain>
    </source>
</reference>
<dbReference type="Proteomes" id="UP001162164">
    <property type="component" value="Unassembled WGS sequence"/>
</dbReference>
<name>A0ABQ9K8P4_9CUCU</name>
<evidence type="ECO:0000313" key="2">
    <source>
        <dbReference type="Proteomes" id="UP001162164"/>
    </source>
</evidence>
<comment type="caution">
    <text evidence="1">The sequence shown here is derived from an EMBL/GenBank/DDBJ whole genome shotgun (WGS) entry which is preliminary data.</text>
</comment>
<accession>A0ABQ9K8P4</accession>